<dbReference type="InterPro" id="IPR035958">
    <property type="entry name" value="SecB-like_sf"/>
</dbReference>
<protein>
    <recommendedName>
        <fullName evidence="6">Preprotein translocase subunit SecB</fullName>
    </recommendedName>
</protein>
<gene>
    <name evidence="2" type="ORF">GCM10008021_29340</name>
    <name evidence="3" type="ORF">GCM10010914_30400</name>
</gene>
<keyword evidence="4" id="KW-1185">Reference proteome</keyword>
<reference evidence="2" key="1">
    <citation type="journal article" date="2014" name="Int. J. Syst. Evol. Microbiol.">
        <title>Complete genome of a new Firmicutes species belonging to the dominant human colonic microbiota ('Ruminococcus bicirculans') reveals two chromosomes and a selective capacity to utilize plant glucans.</title>
        <authorList>
            <consortium name="NISC Comparative Sequencing Program"/>
            <person name="Wegmann U."/>
            <person name="Louis P."/>
            <person name="Goesmann A."/>
            <person name="Henrissat B."/>
            <person name="Duncan S.H."/>
            <person name="Flint H.J."/>
        </authorList>
    </citation>
    <scope>NUCLEOTIDE SEQUENCE</scope>
    <source>
        <strain evidence="2">CGMCC 1.8884</strain>
    </source>
</reference>
<sequence>MPRAKAEPKTPVPMDGATYNRFVAGVHPVRIELSEIAAHVQPSDAEQMTLQVESQFETKCISSDGKSRSFLVEARLQLHFSTGEGQEAGQFLCVYRMAYQSSEALTDGAVDLFVRRNAPLQVWPFMRELVLSLTQRFGWAGFMLPSFLIPPASAASENASSPVPKEGTAAKDKKPRKAKAEKKE</sequence>
<evidence type="ECO:0000313" key="4">
    <source>
        <dbReference type="Proteomes" id="UP000630135"/>
    </source>
</evidence>
<dbReference type="RefSeq" id="WP_152423789.1">
    <property type="nucleotide sequence ID" value="NZ_BMLZ01000062.1"/>
</dbReference>
<feature type="compositionally biased region" description="Low complexity" evidence="1">
    <location>
        <begin position="153"/>
        <end position="164"/>
    </location>
</feature>
<dbReference type="Proteomes" id="UP000652720">
    <property type="component" value="Unassembled WGS sequence"/>
</dbReference>
<dbReference type="Proteomes" id="UP000630135">
    <property type="component" value="Unassembled WGS sequence"/>
</dbReference>
<reference evidence="3" key="2">
    <citation type="journal article" date="2014" name="Int. J. Syst. Evol. Microbiol.">
        <title>Complete genome sequence of Corynebacterium casei LMG S-19264T (=DSM 44701T), isolated from a smear-ripened cheese.</title>
        <authorList>
            <consortium name="US DOE Joint Genome Institute (JGI-PGF)"/>
            <person name="Walter F."/>
            <person name="Albersmeier A."/>
            <person name="Kalinowski J."/>
            <person name="Ruckert C."/>
        </authorList>
    </citation>
    <scope>NUCLEOTIDE SEQUENCE</scope>
    <source>
        <strain evidence="3">CGMCC 1.8885</strain>
    </source>
</reference>
<evidence type="ECO:0000256" key="1">
    <source>
        <dbReference type="SAM" id="MobiDB-lite"/>
    </source>
</evidence>
<feature type="compositionally biased region" description="Basic residues" evidence="1">
    <location>
        <begin position="173"/>
        <end position="184"/>
    </location>
</feature>
<dbReference type="SUPFAM" id="SSF54611">
    <property type="entry name" value="SecB-like"/>
    <property type="match status" value="1"/>
</dbReference>
<evidence type="ECO:0000313" key="3">
    <source>
        <dbReference type="EMBL" id="GGI93661.1"/>
    </source>
</evidence>
<feature type="region of interest" description="Disordered" evidence="1">
    <location>
        <begin position="153"/>
        <end position="184"/>
    </location>
</feature>
<evidence type="ECO:0008006" key="6">
    <source>
        <dbReference type="Google" id="ProtNLM"/>
    </source>
</evidence>
<evidence type="ECO:0000313" key="5">
    <source>
        <dbReference type="Proteomes" id="UP000652720"/>
    </source>
</evidence>
<reference evidence="4" key="3">
    <citation type="journal article" date="2019" name="Int. J. Syst. Evol. Microbiol.">
        <title>The Global Catalogue of Microorganisms (GCM) 10K type strain sequencing project: providing services to taxonomists for standard genome sequencing and annotation.</title>
        <authorList>
            <consortium name="The Broad Institute Genomics Platform"/>
            <consortium name="The Broad Institute Genome Sequencing Center for Infectious Disease"/>
            <person name="Wu L."/>
            <person name="Ma J."/>
        </authorList>
    </citation>
    <scope>NUCLEOTIDE SEQUENCE [LARGE SCALE GENOMIC DNA]</scope>
    <source>
        <strain evidence="4">CGMCC 1.8884</strain>
    </source>
</reference>
<dbReference type="EMBL" id="BMLZ01000062">
    <property type="protein sequence ID" value="GGI67172.1"/>
    <property type="molecule type" value="Genomic_DNA"/>
</dbReference>
<name>A0AAV4KC74_9DEIO</name>
<comment type="caution">
    <text evidence="3">The sequence shown here is derived from an EMBL/GenBank/DDBJ whole genome shotgun (WGS) entry which is preliminary data.</text>
</comment>
<proteinExistence type="predicted"/>
<dbReference type="AlphaFoldDB" id="A0AAV4KC74"/>
<accession>A0AAV4KC74</accession>
<dbReference type="EMBL" id="BMMA01000054">
    <property type="protein sequence ID" value="GGI93661.1"/>
    <property type="molecule type" value="Genomic_DNA"/>
</dbReference>
<reference evidence="3" key="4">
    <citation type="submission" date="2023-08" db="EMBL/GenBank/DDBJ databases">
        <authorList>
            <person name="Sun Q."/>
            <person name="Zhou Y."/>
        </authorList>
    </citation>
    <scope>NUCLEOTIDE SEQUENCE</scope>
    <source>
        <strain evidence="2">CGMCC 1.8884</strain>
        <strain evidence="3">CGMCC 1.8885</strain>
    </source>
</reference>
<dbReference type="GeneID" id="59163811"/>
<organism evidence="3 5">
    <name type="scientific">Deinococcus wulumuqiensis</name>
    <dbReference type="NCBI Taxonomy" id="980427"/>
    <lineage>
        <taxon>Bacteria</taxon>
        <taxon>Thermotogati</taxon>
        <taxon>Deinococcota</taxon>
        <taxon>Deinococci</taxon>
        <taxon>Deinococcales</taxon>
        <taxon>Deinococcaceae</taxon>
        <taxon>Deinococcus</taxon>
    </lineage>
</organism>
<evidence type="ECO:0000313" key="2">
    <source>
        <dbReference type="EMBL" id="GGI67172.1"/>
    </source>
</evidence>
<dbReference type="Gene3D" id="3.10.420.10">
    <property type="entry name" value="SecB-like"/>
    <property type="match status" value="1"/>
</dbReference>